<organism evidence="4 5">
    <name type="scientific">Halomonas cerina</name>
    <dbReference type="NCBI Taxonomy" id="447424"/>
    <lineage>
        <taxon>Bacteria</taxon>
        <taxon>Pseudomonadati</taxon>
        <taxon>Pseudomonadota</taxon>
        <taxon>Gammaproteobacteria</taxon>
        <taxon>Oceanospirillales</taxon>
        <taxon>Halomonadaceae</taxon>
        <taxon>Halomonas</taxon>
    </lineage>
</organism>
<dbReference type="GO" id="GO:0045820">
    <property type="term" value="P:negative regulation of glycolytic process"/>
    <property type="evidence" value="ECO:0007669"/>
    <property type="project" value="TreeGrafter"/>
</dbReference>
<evidence type="ECO:0000256" key="1">
    <source>
        <dbReference type="ARBA" id="ARBA00022801"/>
    </source>
</evidence>
<dbReference type="SUPFAM" id="SSF53254">
    <property type="entry name" value="Phosphoglycerate mutase-like"/>
    <property type="match status" value="1"/>
</dbReference>
<comment type="caution">
    <text evidence="4">The sequence shown here is derived from an EMBL/GenBank/DDBJ whole genome shotgun (WGS) entry which is preliminary data.</text>
</comment>
<evidence type="ECO:0000313" key="5">
    <source>
        <dbReference type="Proteomes" id="UP000547614"/>
    </source>
</evidence>
<dbReference type="Pfam" id="PF00300">
    <property type="entry name" value="His_Phos_1"/>
    <property type="match status" value="1"/>
</dbReference>
<dbReference type="GO" id="GO:0043755">
    <property type="term" value="F:alpha-ribazole phosphatase activity"/>
    <property type="evidence" value="ECO:0007669"/>
    <property type="project" value="UniProtKB-EC"/>
</dbReference>
<name>A0A839VBB5_9GAMM</name>
<feature type="binding site" evidence="3">
    <location>
        <position position="64"/>
    </location>
    <ligand>
        <name>substrate</name>
    </ligand>
</feature>
<dbReference type="GO" id="GO:0043456">
    <property type="term" value="P:regulation of pentose-phosphate shunt"/>
    <property type="evidence" value="ECO:0007669"/>
    <property type="project" value="TreeGrafter"/>
</dbReference>
<dbReference type="CDD" id="cd07067">
    <property type="entry name" value="HP_PGM_like"/>
    <property type="match status" value="1"/>
</dbReference>
<feature type="binding site" evidence="3">
    <location>
        <begin position="13"/>
        <end position="20"/>
    </location>
    <ligand>
        <name>substrate</name>
    </ligand>
</feature>
<dbReference type="RefSeq" id="WP_183324541.1">
    <property type="nucleotide sequence ID" value="NZ_JACHXP010000004.1"/>
</dbReference>
<dbReference type="GO" id="GO:0005829">
    <property type="term" value="C:cytosol"/>
    <property type="evidence" value="ECO:0007669"/>
    <property type="project" value="TreeGrafter"/>
</dbReference>
<dbReference type="Proteomes" id="UP000547614">
    <property type="component" value="Unassembled WGS sequence"/>
</dbReference>
<dbReference type="InterPro" id="IPR029033">
    <property type="entry name" value="His_PPase_superfam"/>
</dbReference>
<evidence type="ECO:0000256" key="2">
    <source>
        <dbReference type="PIRSR" id="PIRSR613078-1"/>
    </source>
</evidence>
<evidence type="ECO:0000256" key="3">
    <source>
        <dbReference type="PIRSR" id="PIRSR613078-2"/>
    </source>
</evidence>
<gene>
    <name evidence="4" type="ORF">FHR94_001010</name>
</gene>
<keyword evidence="5" id="KW-1185">Reference proteome</keyword>
<dbReference type="GO" id="GO:0004331">
    <property type="term" value="F:fructose-2,6-bisphosphate 2-phosphatase activity"/>
    <property type="evidence" value="ECO:0007669"/>
    <property type="project" value="TreeGrafter"/>
</dbReference>
<dbReference type="AlphaFoldDB" id="A0A839VBB5"/>
<dbReference type="PANTHER" id="PTHR46517">
    <property type="entry name" value="FRUCTOSE-2,6-BISPHOSPHATASE TIGAR"/>
    <property type="match status" value="1"/>
</dbReference>
<evidence type="ECO:0000313" key="4">
    <source>
        <dbReference type="EMBL" id="MBB3189786.1"/>
    </source>
</evidence>
<keyword evidence="1 4" id="KW-0378">Hydrolase</keyword>
<protein>
    <submittedName>
        <fullName evidence="4">Alpha-ribazole phosphatase</fullName>
        <ecNumber evidence="4">3.1.3.73</ecNumber>
    </submittedName>
</protein>
<dbReference type="InterPro" id="IPR013078">
    <property type="entry name" value="His_Pase_superF_clade-1"/>
</dbReference>
<proteinExistence type="predicted"/>
<feature type="active site" description="Tele-phosphohistidine intermediate" evidence="2">
    <location>
        <position position="14"/>
    </location>
</feature>
<dbReference type="PANTHER" id="PTHR46517:SF1">
    <property type="entry name" value="FRUCTOSE-2,6-BISPHOSPHATASE TIGAR"/>
    <property type="match status" value="1"/>
</dbReference>
<dbReference type="EMBL" id="JACHXP010000004">
    <property type="protein sequence ID" value="MBB3189786.1"/>
    <property type="molecule type" value="Genomic_DNA"/>
</dbReference>
<sequence length="217" mass="24348">MTEPAQLELVIVRHGLTAWNQERRYQGHRDIPLRMPEAGPGLARLRDHLAAETFDAIHCSDLIRCRQTLAHVLEGKDREGLATPEARLDARLRELDFGDYEGRYYDELKDLPAYRAWIDSRGEQAPPGGESAGALRARLDAWLAAMFACAEAEGHRRVLTVTHGGVIRELRRRFETIDFWEGSVGQAQGRRFIFIHGEEGWRCSCSSAVPAPASATS</sequence>
<reference evidence="4 5" key="1">
    <citation type="submission" date="2020-08" db="EMBL/GenBank/DDBJ databases">
        <title>Genomic Encyclopedia of Type Strains, Phase III (KMG-III): the genomes of soil and plant-associated and newly described type strains.</title>
        <authorList>
            <person name="Whitman W."/>
        </authorList>
    </citation>
    <scope>NUCLEOTIDE SEQUENCE [LARGE SCALE GENOMIC DNA]</scope>
    <source>
        <strain evidence="4 5">CECT 7282</strain>
    </source>
</reference>
<dbReference type="InterPro" id="IPR051695">
    <property type="entry name" value="Phosphoglycerate_Mutase"/>
</dbReference>
<dbReference type="Gene3D" id="3.40.50.1240">
    <property type="entry name" value="Phosphoglycerate mutase-like"/>
    <property type="match status" value="1"/>
</dbReference>
<dbReference type="SMART" id="SM00855">
    <property type="entry name" value="PGAM"/>
    <property type="match status" value="1"/>
</dbReference>
<dbReference type="EC" id="3.1.3.73" evidence="4"/>
<feature type="active site" description="Proton donor/acceptor" evidence="2">
    <location>
        <position position="94"/>
    </location>
</feature>
<accession>A0A839VBB5</accession>